<keyword evidence="2" id="KW-1185">Reference proteome</keyword>
<protein>
    <submittedName>
        <fullName evidence="1">Uncharacterized protein</fullName>
    </submittedName>
</protein>
<organism evidence="1 2">
    <name type="scientific">Cerrena zonata</name>
    <dbReference type="NCBI Taxonomy" id="2478898"/>
    <lineage>
        <taxon>Eukaryota</taxon>
        <taxon>Fungi</taxon>
        <taxon>Dikarya</taxon>
        <taxon>Basidiomycota</taxon>
        <taxon>Agaricomycotina</taxon>
        <taxon>Agaricomycetes</taxon>
        <taxon>Polyporales</taxon>
        <taxon>Cerrenaceae</taxon>
        <taxon>Cerrena</taxon>
    </lineage>
</organism>
<evidence type="ECO:0000313" key="2">
    <source>
        <dbReference type="Proteomes" id="UP001385951"/>
    </source>
</evidence>
<dbReference type="Proteomes" id="UP001385951">
    <property type="component" value="Unassembled WGS sequence"/>
</dbReference>
<sequence>MSRNLIYGKTTDEDDTEVMLPDNLFLHECTLEDVKDELVLPEHMFLRYVNTDLRE</sequence>
<comment type="caution">
    <text evidence="1">The sequence shown here is derived from an EMBL/GenBank/DDBJ whole genome shotgun (WGS) entry which is preliminary data.</text>
</comment>
<evidence type="ECO:0000313" key="1">
    <source>
        <dbReference type="EMBL" id="KAK7694162.1"/>
    </source>
</evidence>
<proteinExistence type="predicted"/>
<gene>
    <name evidence="1" type="ORF">QCA50_001342</name>
</gene>
<name>A0AAW0GND1_9APHY</name>
<dbReference type="EMBL" id="JASBNA010000002">
    <property type="protein sequence ID" value="KAK7694162.1"/>
    <property type="molecule type" value="Genomic_DNA"/>
</dbReference>
<reference evidence="1 2" key="1">
    <citation type="submission" date="2022-09" db="EMBL/GenBank/DDBJ databases">
        <authorList>
            <person name="Palmer J.M."/>
        </authorList>
    </citation>
    <scope>NUCLEOTIDE SEQUENCE [LARGE SCALE GENOMIC DNA]</scope>
    <source>
        <strain evidence="1 2">DSM 7382</strain>
    </source>
</reference>
<dbReference type="AlphaFoldDB" id="A0AAW0GND1"/>
<accession>A0AAW0GND1</accession>